<keyword evidence="3" id="KW-1185">Reference proteome</keyword>
<evidence type="ECO:0000313" key="2">
    <source>
        <dbReference type="EMBL" id="PFX13517.1"/>
    </source>
</evidence>
<proteinExistence type="predicted"/>
<evidence type="ECO:0000256" key="1">
    <source>
        <dbReference type="SAM" id="MobiDB-lite"/>
    </source>
</evidence>
<feature type="compositionally biased region" description="Acidic residues" evidence="1">
    <location>
        <begin position="118"/>
        <end position="130"/>
    </location>
</feature>
<dbReference type="Proteomes" id="UP000225706">
    <property type="component" value="Unassembled WGS sequence"/>
</dbReference>
<accession>A0A2B4RAX6</accession>
<dbReference type="AlphaFoldDB" id="A0A2B4RAX6"/>
<comment type="caution">
    <text evidence="2">The sequence shown here is derived from an EMBL/GenBank/DDBJ whole genome shotgun (WGS) entry which is preliminary data.</text>
</comment>
<gene>
    <name evidence="2" type="ORF">AWC38_SpisGene22391</name>
</gene>
<dbReference type="EMBL" id="LSMT01000957">
    <property type="protein sequence ID" value="PFX13517.1"/>
    <property type="molecule type" value="Genomic_DNA"/>
</dbReference>
<sequence length="156" mass="17884">MSREDKTYIASGQTEWQNLISRLYSGIGEYSIMGWVETDVTDNDEYSYFDIQVYVPTFEDCSHFTYHKKSDVHCDAVISIADEKALQKGEYVIKFSEELYEQLLGELHDIADLLPEGESCESDDKSDEEYTPVQTSSGRRVIPPNRWTCKPGTART</sequence>
<organism evidence="2 3">
    <name type="scientific">Stylophora pistillata</name>
    <name type="common">Smooth cauliflower coral</name>
    <dbReference type="NCBI Taxonomy" id="50429"/>
    <lineage>
        <taxon>Eukaryota</taxon>
        <taxon>Metazoa</taxon>
        <taxon>Cnidaria</taxon>
        <taxon>Anthozoa</taxon>
        <taxon>Hexacorallia</taxon>
        <taxon>Scleractinia</taxon>
        <taxon>Astrocoeniina</taxon>
        <taxon>Pocilloporidae</taxon>
        <taxon>Stylophora</taxon>
    </lineage>
</organism>
<name>A0A2B4RAX6_STYPI</name>
<reference evidence="3" key="1">
    <citation type="journal article" date="2017" name="bioRxiv">
        <title>Comparative analysis of the genomes of Stylophora pistillata and Acropora digitifera provides evidence for extensive differences between species of corals.</title>
        <authorList>
            <person name="Voolstra C.R."/>
            <person name="Li Y."/>
            <person name="Liew Y.J."/>
            <person name="Baumgarten S."/>
            <person name="Zoccola D."/>
            <person name="Flot J.-F."/>
            <person name="Tambutte S."/>
            <person name="Allemand D."/>
            <person name="Aranda M."/>
        </authorList>
    </citation>
    <scope>NUCLEOTIDE SEQUENCE [LARGE SCALE GENOMIC DNA]</scope>
</reference>
<feature type="region of interest" description="Disordered" evidence="1">
    <location>
        <begin position="116"/>
        <end position="156"/>
    </location>
</feature>
<evidence type="ECO:0000313" key="3">
    <source>
        <dbReference type="Proteomes" id="UP000225706"/>
    </source>
</evidence>
<protein>
    <submittedName>
        <fullName evidence="2">Uncharacterized protein</fullName>
    </submittedName>
</protein>